<keyword evidence="3" id="KW-1185">Reference proteome</keyword>
<proteinExistence type="predicted"/>
<sequence>MEDVLGNRKCGALSPYGFLKIDEQEQQLDTEVNLSINNIFEPPSLYGSPPLPLESPPPLPPLPSSPPPPPPPPFSPSPPPPPPPPSAVISQPPQPSLLPSGPSQVGNLQHLVPLHPLVTPQAVMHPPGVIPSAQMRHAAQMAGNTSQQMLHFMPPGPLISRLSVYGQTDVYPGSQAGPSNQQFQPSQPTFVQRAFTEVSLPQPPIGPFAYNQSLVQQHMPHPRSHLPAFSLPPSHTYLASNSDGLRQFSDEKWRSAPTEYKADNQYNAWVNGGRPHFCPTTSIGEAFSQPPEQALTDNSGHHSVLNSGMRGPSLSGHGTNQMLLSKPDMSSLSCWRPV</sequence>
<dbReference type="EMBL" id="JBDFQZ010000011">
    <property type="protein sequence ID" value="KAK9676455.1"/>
    <property type="molecule type" value="Genomic_DNA"/>
</dbReference>
<accession>A0AAW1HJ32</accession>
<dbReference type="AlphaFoldDB" id="A0AAW1HJ32"/>
<comment type="caution">
    <text evidence="2">The sequence shown here is derived from an EMBL/GenBank/DDBJ whole genome shotgun (WGS) entry which is preliminary data.</text>
</comment>
<gene>
    <name evidence="2" type="ORF">RND81_11G078500</name>
</gene>
<reference evidence="2" key="1">
    <citation type="submission" date="2024-03" db="EMBL/GenBank/DDBJ databases">
        <title>WGS assembly of Saponaria officinalis var. Norfolk2.</title>
        <authorList>
            <person name="Jenkins J."/>
            <person name="Shu S."/>
            <person name="Grimwood J."/>
            <person name="Barry K."/>
            <person name="Goodstein D."/>
            <person name="Schmutz J."/>
            <person name="Leebens-Mack J."/>
            <person name="Osbourn A."/>
        </authorList>
    </citation>
    <scope>NUCLEOTIDE SEQUENCE [LARGE SCALE GENOMIC DNA]</scope>
    <source>
        <strain evidence="2">JIC</strain>
    </source>
</reference>
<dbReference type="Proteomes" id="UP001443914">
    <property type="component" value="Unassembled WGS sequence"/>
</dbReference>
<name>A0AAW1HJ32_SAPOF</name>
<organism evidence="2 3">
    <name type="scientific">Saponaria officinalis</name>
    <name type="common">Common soapwort</name>
    <name type="synonym">Lychnis saponaria</name>
    <dbReference type="NCBI Taxonomy" id="3572"/>
    <lineage>
        <taxon>Eukaryota</taxon>
        <taxon>Viridiplantae</taxon>
        <taxon>Streptophyta</taxon>
        <taxon>Embryophyta</taxon>
        <taxon>Tracheophyta</taxon>
        <taxon>Spermatophyta</taxon>
        <taxon>Magnoliopsida</taxon>
        <taxon>eudicotyledons</taxon>
        <taxon>Gunneridae</taxon>
        <taxon>Pentapetalae</taxon>
        <taxon>Caryophyllales</taxon>
        <taxon>Caryophyllaceae</taxon>
        <taxon>Caryophylleae</taxon>
        <taxon>Saponaria</taxon>
    </lineage>
</organism>
<evidence type="ECO:0000313" key="2">
    <source>
        <dbReference type="EMBL" id="KAK9676455.1"/>
    </source>
</evidence>
<evidence type="ECO:0000256" key="1">
    <source>
        <dbReference type="SAM" id="MobiDB-lite"/>
    </source>
</evidence>
<evidence type="ECO:0000313" key="3">
    <source>
        <dbReference type="Proteomes" id="UP001443914"/>
    </source>
</evidence>
<protein>
    <submittedName>
        <fullName evidence="2">Uncharacterized protein</fullName>
    </submittedName>
</protein>
<feature type="compositionally biased region" description="Pro residues" evidence="1">
    <location>
        <begin position="49"/>
        <end position="96"/>
    </location>
</feature>
<feature type="region of interest" description="Disordered" evidence="1">
    <location>
        <begin position="39"/>
        <end position="108"/>
    </location>
</feature>